<dbReference type="GO" id="GO:0046872">
    <property type="term" value="F:metal ion binding"/>
    <property type="evidence" value="ECO:0007669"/>
    <property type="project" value="UniProtKB-KW"/>
</dbReference>
<sequence>MKLSNNDSRQYQFLTLDNGLRVLLINDESTAKSAVSLTVNVGHFDDPEDRQGMAHFLEHMLFLGTIEHPDSGGFSQFISQYGGQSNAWTGTEHSSYYFDCDAERLEEALERFSQFFVSPLLSEGDTEKEREAIDAEFKMKIKDDGRRIYQVHKETINPAHPFAKFSVGTRDTLADRGDNIASELRAFFNAHYQAQWMTLVIAAPQPLATLKQYSLPFGNIVGSQEQKQAIQVPMYRQSDLQLELQIKPRKHMQKLIVSFAMPNPEDLYKHKSVSFLAHLLGYEGKGSLYSILKSQGWINALSAGGGITGSNFRDFNISFALTDEGIEYYEDIVEMLFEYLALIKQNTAALPRLYQDKSTLLDIAFDNQEVGRMLDWVNSISVNMHHYSEADFLYGDYRMDGFSQAHHEKLLSYLCPTNMRLVLIHPDVEVSHKAKWYNTPYSVTTIAKEWIESLYNVHMPLPQMSLPSINPYLSAKNPLHAVEYEQDKPVRLADQPGFEFWFKQDTTFRVTKGHFYLEIDSAPSVTCHKHMALSRLFADLFMDAVAERFYSAELAGLSYHINSHQGGLTLHTAGLTGNQITLVLELVEALLHQPIHAARFAEYKKQLIRHWKNHNKNKPVSELFSCLGAHLMPWNPSPEDLAIALKSASFNEFQLFRKQFFSAIHVKAFMHGNWQRRHAEKLKTSVHGLFSNSEILDDLKRPLNEINRVEGIQIQREGNDHAFIEYFQSQTNSVEEKVTLMAINNLLNQDYFEQLRTKEQLGYLVGAGYAPFNTRAGVAFYIQSPNFNSEHLLTRHGAFLKTFAKQLRECDEASWQRSKESLLLQISEKDKNLRLRAQRLWISITNDFHQFDMQCRLIAALDKLERSDVVAYVDNMLKPDSPRLVLQCN</sequence>
<gene>
    <name evidence="19" type="ORF">PPEP_a0216</name>
</gene>
<organism evidence="19 20">
    <name type="scientific">Pseudoalteromonas peptidolytica F12-50-A1</name>
    <dbReference type="NCBI Taxonomy" id="1315280"/>
    <lineage>
        <taxon>Bacteria</taxon>
        <taxon>Pseudomonadati</taxon>
        <taxon>Pseudomonadota</taxon>
        <taxon>Gammaproteobacteria</taxon>
        <taxon>Alteromonadales</taxon>
        <taxon>Pseudoalteromonadaceae</taxon>
        <taxon>Pseudoalteromonas</taxon>
    </lineage>
</organism>
<proteinExistence type="inferred from homology"/>
<dbReference type="GO" id="GO:0006508">
    <property type="term" value="P:proteolysis"/>
    <property type="evidence" value="ECO:0007669"/>
    <property type="project" value="UniProtKB-KW"/>
</dbReference>
<dbReference type="Pfam" id="PF16187">
    <property type="entry name" value="Peptidase_M16_M"/>
    <property type="match status" value="1"/>
</dbReference>
<dbReference type="Gene3D" id="3.30.830.10">
    <property type="entry name" value="Metalloenzyme, LuxS/M16 peptidase-like"/>
    <property type="match status" value="4"/>
</dbReference>
<dbReference type="InterPro" id="IPR011765">
    <property type="entry name" value="Pept_M16_N"/>
</dbReference>
<evidence type="ECO:0000259" key="15">
    <source>
        <dbReference type="Pfam" id="PF00675"/>
    </source>
</evidence>
<dbReference type="Pfam" id="PF22456">
    <property type="entry name" value="PqqF-like_C_4"/>
    <property type="match status" value="1"/>
</dbReference>
<feature type="domain" description="Peptidase M16 N-terminal" evidence="15">
    <location>
        <begin position="21"/>
        <end position="158"/>
    </location>
</feature>
<evidence type="ECO:0000256" key="7">
    <source>
        <dbReference type="ARBA" id="ARBA00022723"/>
    </source>
</evidence>
<dbReference type="PANTHER" id="PTHR43690">
    <property type="entry name" value="NARDILYSIN"/>
    <property type="match status" value="1"/>
</dbReference>
<evidence type="ECO:0000256" key="1">
    <source>
        <dbReference type="ARBA" id="ARBA00001947"/>
    </source>
</evidence>
<evidence type="ECO:0000256" key="11">
    <source>
        <dbReference type="ARBA" id="ARBA00029597"/>
    </source>
</evidence>
<dbReference type="GO" id="GO:0004222">
    <property type="term" value="F:metalloendopeptidase activity"/>
    <property type="evidence" value="ECO:0007669"/>
    <property type="project" value="UniProtKB-EC"/>
</dbReference>
<dbReference type="Proteomes" id="UP000660708">
    <property type="component" value="Unassembled WGS sequence"/>
</dbReference>
<dbReference type="GO" id="GO:0005737">
    <property type="term" value="C:cytoplasm"/>
    <property type="evidence" value="ECO:0007669"/>
    <property type="project" value="UniProtKB-ARBA"/>
</dbReference>
<name>A0A8I0MUD7_9GAMM</name>
<dbReference type="FunFam" id="3.30.830.10:FF:000012">
    <property type="entry name" value="Protease 3"/>
    <property type="match status" value="1"/>
</dbReference>
<keyword evidence="20" id="KW-1185">Reference proteome</keyword>
<dbReference type="FunFam" id="3.30.830.10:FF:000005">
    <property type="entry name" value="nardilysin isoform X1"/>
    <property type="match status" value="1"/>
</dbReference>
<dbReference type="Pfam" id="PF00675">
    <property type="entry name" value="Peptidase_M16"/>
    <property type="match status" value="1"/>
</dbReference>
<evidence type="ECO:0000256" key="6">
    <source>
        <dbReference type="ARBA" id="ARBA00022670"/>
    </source>
</evidence>
<dbReference type="InterPro" id="IPR054734">
    <property type="entry name" value="PqqF-like_C_4"/>
</dbReference>
<evidence type="ECO:0000256" key="8">
    <source>
        <dbReference type="ARBA" id="ARBA00022801"/>
    </source>
</evidence>
<dbReference type="Pfam" id="PF05193">
    <property type="entry name" value="Peptidase_M16_C"/>
    <property type="match status" value="1"/>
</dbReference>
<accession>A0A8I0MUD7</accession>
<evidence type="ECO:0000256" key="3">
    <source>
        <dbReference type="ARBA" id="ARBA00007261"/>
    </source>
</evidence>
<keyword evidence="9" id="KW-0862">Zinc</keyword>
<feature type="domain" description="Coenzyme PQQ synthesis protein F-like C-terminal lobe" evidence="18">
    <location>
        <begin position="744"/>
        <end position="841"/>
    </location>
</feature>
<evidence type="ECO:0000259" key="16">
    <source>
        <dbReference type="Pfam" id="PF05193"/>
    </source>
</evidence>
<evidence type="ECO:0000256" key="2">
    <source>
        <dbReference type="ARBA" id="ARBA00002184"/>
    </source>
</evidence>
<dbReference type="InterPro" id="IPR050626">
    <property type="entry name" value="Peptidase_M16"/>
</dbReference>
<keyword evidence="8" id="KW-0378">Hydrolase</keyword>
<evidence type="ECO:0000256" key="9">
    <source>
        <dbReference type="ARBA" id="ARBA00022833"/>
    </source>
</evidence>
<comment type="caution">
    <text evidence="19">The sequence shown here is derived from an EMBL/GenBank/DDBJ whole genome shotgun (WGS) entry which is preliminary data.</text>
</comment>
<keyword evidence="7" id="KW-0479">Metal-binding</keyword>
<dbReference type="AlphaFoldDB" id="A0A8I0MUD7"/>
<dbReference type="InterPro" id="IPR001431">
    <property type="entry name" value="Pept_M16_Zn_BS"/>
</dbReference>
<feature type="domain" description="Peptidase M16 C-terminal" evidence="16">
    <location>
        <begin position="182"/>
        <end position="346"/>
    </location>
</feature>
<evidence type="ECO:0000256" key="12">
    <source>
        <dbReference type="ARBA" id="ARBA00031184"/>
    </source>
</evidence>
<dbReference type="PANTHER" id="PTHR43690:SF18">
    <property type="entry name" value="INSULIN-DEGRADING ENZYME-RELATED"/>
    <property type="match status" value="1"/>
</dbReference>
<evidence type="ECO:0000259" key="18">
    <source>
        <dbReference type="Pfam" id="PF22456"/>
    </source>
</evidence>
<dbReference type="SUPFAM" id="SSF63411">
    <property type="entry name" value="LuxS/MPP-like metallohydrolase"/>
    <property type="match status" value="4"/>
</dbReference>
<comment type="cofactor">
    <cofactor evidence="1">
        <name>Zn(2+)</name>
        <dbReference type="ChEBI" id="CHEBI:29105"/>
    </cofactor>
</comment>
<keyword evidence="10" id="KW-0482">Metalloprotease</keyword>
<dbReference type="EMBL" id="AQHF01000020">
    <property type="protein sequence ID" value="MBE0345359.1"/>
    <property type="molecule type" value="Genomic_DNA"/>
</dbReference>
<comment type="similarity">
    <text evidence="3 14">Belongs to the peptidase M16 family.</text>
</comment>
<comment type="function">
    <text evidence="2">Endopeptidase that degrades small peptides of less than 7 kDa, such as glucagon and insulin.</text>
</comment>
<evidence type="ECO:0000256" key="5">
    <source>
        <dbReference type="ARBA" id="ARBA00017565"/>
    </source>
</evidence>
<dbReference type="InterPro" id="IPR011249">
    <property type="entry name" value="Metalloenz_LuxS/M16"/>
</dbReference>
<evidence type="ECO:0000256" key="13">
    <source>
        <dbReference type="ARBA" id="ARBA00033450"/>
    </source>
</evidence>
<dbReference type="InterPro" id="IPR032632">
    <property type="entry name" value="Peptidase_M16_M"/>
</dbReference>
<evidence type="ECO:0000256" key="4">
    <source>
        <dbReference type="ARBA" id="ARBA00012449"/>
    </source>
</evidence>
<dbReference type="PROSITE" id="PS00143">
    <property type="entry name" value="INSULINASE"/>
    <property type="match status" value="1"/>
</dbReference>
<evidence type="ECO:0000259" key="17">
    <source>
        <dbReference type="Pfam" id="PF16187"/>
    </source>
</evidence>
<dbReference type="InterPro" id="IPR007863">
    <property type="entry name" value="Peptidase_M16_C"/>
</dbReference>
<evidence type="ECO:0000256" key="10">
    <source>
        <dbReference type="ARBA" id="ARBA00023049"/>
    </source>
</evidence>
<evidence type="ECO:0000256" key="14">
    <source>
        <dbReference type="RuleBase" id="RU004447"/>
    </source>
</evidence>
<reference evidence="19 20" key="1">
    <citation type="submission" date="2015-06" db="EMBL/GenBank/DDBJ databases">
        <title>Genome sequence of Pseudoalteromonas peptidolytica.</title>
        <authorList>
            <person name="Xie B.-B."/>
            <person name="Rong J.-C."/>
            <person name="Qin Q.-L."/>
            <person name="Zhang Y.-Z."/>
        </authorList>
    </citation>
    <scope>NUCLEOTIDE SEQUENCE [LARGE SCALE GENOMIC DNA]</scope>
    <source>
        <strain evidence="19 20">F12-50-A1</strain>
    </source>
</reference>
<feature type="domain" description="Peptidase M16 middle/third" evidence="17">
    <location>
        <begin position="365"/>
        <end position="641"/>
    </location>
</feature>
<evidence type="ECO:0000313" key="20">
    <source>
        <dbReference type="Proteomes" id="UP000660708"/>
    </source>
</evidence>
<evidence type="ECO:0000313" key="19">
    <source>
        <dbReference type="EMBL" id="MBE0345359.1"/>
    </source>
</evidence>
<dbReference type="EC" id="3.4.24.55" evidence="4"/>
<keyword evidence="6" id="KW-0645">Protease</keyword>
<dbReference type="RefSeq" id="WP_147390985.1">
    <property type="nucleotide sequence ID" value="NZ_AQHF01000020.1"/>
</dbReference>
<protein>
    <recommendedName>
        <fullName evidence="5">Protease 3</fullName>
        <ecNumber evidence="4">3.4.24.55</ecNumber>
    </recommendedName>
    <alternativeName>
        <fullName evidence="13">Pitrilysin</fullName>
    </alternativeName>
    <alternativeName>
        <fullName evidence="12">Protease III</fullName>
    </alternativeName>
    <alternativeName>
        <fullName evidence="11">Protease pi</fullName>
    </alternativeName>
</protein>